<evidence type="ECO:0000313" key="3">
    <source>
        <dbReference type="EMBL" id="GHC05652.1"/>
    </source>
</evidence>
<keyword evidence="1" id="KW-0812">Transmembrane</keyword>
<keyword evidence="1" id="KW-0472">Membrane</keyword>
<feature type="signal peptide" evidence="2">
    <location>
        <begin position="1"/>
        <end position="31"/>
    </location>
</feature>
<feature type="chain" id="PRO_5035272494" description="PEP-CTERM sorting domain-containing protein" evidence="2">
    <location>
        <begin position="32"/>
        <end position="342"/>
    </location>
</feature>
<comment type="caution">
    <text evidence="3">The sequence shown here is derived from an EMBL/GenBank/DDBJ whole genome shotgun (WGS) entry which is preliminary data.</text>
</comment>
<proteinExistence type="predicted"/>
<protein>
    <recommendedName>
        <fullName evidence="5">PEP-CTERM sorting domain-containing protein</fullName>
    </recommendedName>
</protein>
<keyword evidence="1" id="KW-1133">Transmembrane helix</keyword>
<dbReference type="RefSeq" id="WP_189515317.1">
    <property type="nucleotide sequence ID" value="NZ_BMXG01000014.1"/>
</dbReference>
<feature type="transmembrane region" description="Helical" evidence="1">
    <location>
        <begin position="319"/>
        <end position="335"/>
    </location>
</feature>
<evidence type="ECO:0000256" key="1">
    <source>
        <dbReference type="SAM" id="Phobius"/>
    </source>
</evidence>
<reference evidence="3" key="2">
    <citation type="submission" date="2020-09" db="EMBL/GenBank/DDBJ databases">
        <authorList>
            <person name="Sun Q."/>
            <person name="Kim S."/>
        </authorList>
    </citation>
    <scope>NUCLEOTIDE SEQUENCE</scope>
    <source>
        <strain evidence="3">KCTC 12870</strain>
    </source>
</reference>
<keyword evidence="4" id="KW-1185">Reference proteome</keyword>
<reference evidence="3" key="1">
    <citation type="journal article" date="2014" name="Int. J. Syst. Evol. Microbiol.">
        <title>Complete genome sequence of Corynebacterium casei LMG S-19264T (=DSM 44701T), isolated from a smear-ripened cheese.</title>
        <authorList>
            <consortium name="US DOE Joint Genome Institute (JGI-PGF)"/>
            <person name="Walter F."/>
            <person name="Albersmeier A."/>
            <person name="Kalinowski J."/>
            <person name="Ruckert C."/>
        </authorList>
    </citation>
    <scope>NUCLEOTIDE SEQUENCE</scope>
    <source>
        <strain evidence="3">KCTC 12870</strain>
    </source>
</reference>
<accession>A0A8J3DCI8</accession>
<name>A0A8J3DCI8_9BACT</name>
<sequence length="342" mass="35776">MSTFIGLSVRVFCQYSYIGAFALLTSPAAHAVSLVYEGFNYGGSTIPINGVAVGGGATGLSGSYATVTGTSGNDNVQSSNYVPTGLTFSNLATTGGSLFQSVQPKIDNVKEYAYTHIPLSTTATGDIYQTMLVNVSASALVNPTLGQDPSNSGVSELRLQDTSNLTGNASGSMAEAVKRASQTGIKSGSQYIVNGPISGSQAISLNQNYLMVNSFSNVGLAGGGTANTWMFDEVSFDNWQSNGGLEVDLDTYALFSTSNSSSSTIVFDSTKSMRISTSEFSIDFNSGATSYDNIGELTVTYDEVRYGTTLGDVVVVPEPSAYALAVGCIVLAVIVRRRRLSR</sequence>
<dbReference type="Proteomes" id="UP000642829">
    <property type="component" value="Unassembled WGS sequence"/>
</dbReference>
<evidence type="ECO:0000256" key="2">
    <source>
        <dbReference type="SAM" id="SignalP"/>
    </source>
</evidence>
<dbReference type="EMBL" id="BMXG01000014">
    <property type="protein sequence ID" value="GHC05652.1"/>
    <property type="molecule type" value="Genomic_DNA"/>
</dbReference>
<gene>
    <name evidence="3" type="ORF">GCM10007047_23250</name>
</gene>
<dbReference type="AlphaFoldDB" id="A0A8J3DCI8"/>
<evidence type="ECO:0008006" key="5">
    <source>
        <dbReference type="Google" id="ProtNLM"/>
    </source>
</evidence>
<keyword evidence="2" id="KW-0732">Signal</keyword>
<evidence type="ECO:0000313" key="4">
    <source>
        <dbReference type="Proteomes" id="UP000642829"/>
    </source>
</evidence>
<organism evidence="3 4">
    <name type="scientific">Cerasicoccus arenae</name>
    <dbReference type="NCBI Taxonomy" id="424488"/>
    <lineage>
        <taxon>Bacteria</taxon>
        <taxon>Pseudomonadati</taxon>
        <taxon>Verrucomicrobiota</taxon>
        <taxon>Opitutia</taxon>
        <taxon>Puniceicoccales</taxon>
        <taxon>Cerasicoccaceae</taxon>
        <taxon>Cerasicoccus</taxon>
    </lineage>
</organism>